<comment type="similarity">
    <text evidence="1">Belongs to the peptidase S33 family.</text>
</comment>
<dbReference type="InterPro" id="IPR029058">
    <property type="entry name" value="AB_hydrolase_fold"/>
</dbReference>
<protein>
    <submittedName>
        <fullName evidence="5">Alpha/beta hydrolase fold</fullName>
    </submittedName>
</protein>
<dbReference type="AlphaFoldDB" id="A0A1M7B2R1"/>
<dbReference type="Pfam" id="PF00561">
    <property type="entry name" value="Abhydrolase_1"/>
    <property type="match status" value="1"/>
</dbReference>
<keyword evidence="3 5" id="KW-0378">Hydrolase</keyword>
<keyword evidence="6" id="KW-1185">Reference proteome</keyword>
<dbReference type="GO" id="GO:0016787">
    <property type="term" value="F:hydrolase activity"/>
    <property type="evidence" value="ECO:0007669"/>
    <property type="project" value="UniProtKB-KW"/>
</dbReference>
<reference evidence="5 6" key="1">
    <citation type="submission" date="2016-11" db="EMBL/GenBank/DDBJ databases">
        <authorList>
            <person name="Jaros S."/>
            <person name="Januszkiewicz K."/>
            <person name="Wedrychowicz H."/>
        </authorList>
    </citation>
    <scope>NUCLEOTIDE SEQUENCE [LARGE SCALE GENOMIC DNA]</scope>
    <source>
        <strain evidence="5 6">DSM 43832</strain>
    </source>
</reference>
<proteinExistence type="inferred from homology"/>
<dbReference type="Gene3D" id="3.40.50.1820">
    <property type="entry name" value="alpha/beta hydrolase"/>
    <property type="match status" value="1"/>
</dbReference>
<dbReference type="PROSITE" id="PS51257">
    <property type="entry name" value="PROKAR_LIPOPROTEIN"/>
    <property type="match status" value="1"/>
</dbReference>
<evidence type="ECO:0000313" key="6">
    <source>
        <dbReference type="Proteomes" id="UP000184363"/>
    </source>
</evidence>
<dbReference type="EMBL" id="FRAP01000032">
    <property type="protein sequence ID" value="SHL49224.1"/>
    <property type="molecule type" value="Genomic_DNA"/>
</dbReference>
<gene>
    <name evidence="5" type="ORF">SAMN05443637_1321</name>
</gene>
<dbReference type="Proteomes" id="UP000184363">
    <property type="component" value="Unassembled WGS sequence"/>
</dbReference>
<organism evidence="5 6">
    <name type="scientific">Pseudonocardia thermophila</name>
    <dbReference type="NCBI Taxonomy" id="1848"/>
    <lineage>
        <taxon>Bacteria</taxon>
        <taxon>Bacillati</taxon>
        <taxon>Actinomycetota</taxon>
        <taxon>Actinomycetes</taxon>
        <taxon>Pseudonocardiales</taxon>
        <taxon>Pseudonocardiaceae</taxon>
        <taxon>Pseudonocardia</taxon>
    </lineage>
</organism>
<accession>A0A1M7B2R1</accession>
<evidence type="ECO:0000256" key="3">
    <source>
        <dbReference type="ARBA" id="ARBA00022801"/>
    </source>
</evidence>
<evidence type="ECO:0000313" key="5">
    <source>
        <dbReference type="EMBL" id="SHL49224.1"/>
    </source>
</evidence>
<dbReference type="STRING" id="1848.SAMN05443637_1321"/>
<evidence type="ECO:0000256" key="1">
    <source>
        <dbReference type="ARBA" id="ARBA00010088"/>
    </source>
</evidence>
<evidence type="ECO:0000259" key="4">
    <source>
        <dbReference type="Pfam" id="PF00561"/>
    </source>
</evidence>
<sequence>MPDGRRSCGDHPSAGSPWRWAPPLCSWGTTLGCAAAPTAAGDGTGPAPPALERFYAQQLAWGPCDGFASTPDEAQLYADPALECARMEVPLDYAQPDGRTAQIAVLRRATDRPRIGSLVINPGGPGGSGVQAAAVMSATFGGGPFDVVGFDPRGIGASTPRLDCLTPAETAAERAAPMDIDPSPAGVAQVEAEVREFVAKCVERSGGVDVLANAGTRDVARDMDVLRAVLGDAELTYLGYSYGTFLGSTYAEMFPRNVRAMVLDGAIDPAAPSAAEEIAQMTAFQRAFEVYAADCAQRPPCPLGADPAAATAAFQELARPLVADPAPAGPGRTLSFGDAVTAVTASLYHPSGWTELTAGLAELRTGSGAKLLAIADRYHELDQDAFTIVHCADDERTGDRDANAALAARVRAAAPFLDPGVPVVPALGVCDMWPASPTSTPHVPHAPGLPPVLVVATTGAPATPFAAGIALAEALGGRLLTVEGTQHGAVGQGWSCIDDIAADYLVELTLPPEGTTCSTTPATGVAR</sequence>
<evidence type="ECO:0000256" key="2">
    <source>
        <dbReference type="ARBA" id="ARBA00022729"/>
    </source>
</evidence>
<dbReference type="SUPFAM" id="SSF53474">
    <property type="entry name" value="alpha/beta-Hydrolases"/>
    <property type="match status" value="1"/>
</dbReference>
<dbReference type="InterPro" id="IPR000073">
    <property type="entry name" value="AB_hydrolase_1"/>
</dbReference>
<keyword evidence="2" id="KW-0732">Signal</keyword>
<dbReference type="InterPro" id="IPR051601">
    <property type="entry name" value="Serine_prot/Carboxylest_S33"/>
</dbReference>
<feature type="domain" description="AB hydrolase-1" evidence="4">
    <location>
        <begin position="118"/>
        <end position="463"/>
    </location>
</feature>
<name>A0A1M7B2R1_PSETH</name>
<dbReference type="PANTHER" id="PTHR43248">
    <property type="entry name" value="2-SUCCINYL-6-HYDROXY-2,4-CYCLOHEXADIENE-1-CARBOXYLATE SYNTHASE"/>
    <property type="match status" value="1"/>
</dbReference>
<dbReference type="PANTHER" id="PTHR43248:SF29">
    <property type="entry name" value="TRIPEPTIDYL AMINOPEPTIDASE"/>
    <property type="match status" value="1"/>
</dbReference>